<feature type="domain" description="DDE-1" evidence="2">
    <location>
        <begin position="236"/>
        <end position="387"/>
    </location>
</feature>
<dbReference type="SUPFAM" id="SSF57903">
    <property type="entry name" value="FYVE/PHD zinc finger"/>
    <property type="match status" value="1"/>
</dbReference>
<dbReference type="Pfam" id="PF03184">
    <property type="entry name" value="DDE_1"/>
    <property type="match status" value="1"/>
</dbReference>
<gene>
    <name evidence="3" type="ORF">CALMAC_LOCUS14108</name>
</gene>
<feature type="region of interest" description="Disordered" evidence="1">
    <location>
        <begin position="482"/>
        <end position="547"/>
    </location>
</feature>
<feature type="compositionally biased region" description="Polar residues" evidence="1">
    <location>
        <begin position="503"/>
        <end position="519"/>
    </location>
</feature>
<dbReference type="InterPro" id="IPR011011">
    <property type="entry name" value="Znf_FYVE_PHD"/>
</dbReference>
<dbReference type="Proteomes" id="UP000410492">
    <property type="component" value="Unassembled WGS sequence"/>
</dbReference>
<dbReference type="InterPro" id="IPR036397">
    <property type="entry name" value="RNaseH_sf"/>
</dbReference>
<dbReference type="AlphaFoldDB" id="A0A653D429"/>
<evidence type="ECO:0000259" key="2">
    <source>
        <dbReference type="Pfam" id="PF03184"/>
    </source>
</evidence>
<dbReference type="CDD" id="cd15517">
    <property type="entry name" value="PHD_TCF19_like"/>
    <property type="match status" value="1"/>
</dbReference>
<name>A0A653D429_CALMS</name>
<dbReference type="OrthoDB" id="6763924at2759"/>
<reference evidence="3 4" key="1">
    <citation type="submission" date="2019-01" db="EMBL/GenBank/DDBJ databases">
        <authorList>
            <person name="Sayadi A."/>
        </authorList>
    </citation>
    <scope>NUCLEOTIDE SEQUENCE [LARGE SCALE GENOMIC DNA]</scope>
</reference>
<dbReference type="GO" id="GO:0003677">
    <property type="term" value="F:DNA binding"/>
    <property type="evidence" value="ECO:0007669"/>
    <property type="project" value="TreeGrafter"/>
</dbReference>
<proteinExistence type="predicted"/>
<dbReference type="InterPro" id="IPR004875">
    <property type="entry name" value="DDE_SF_endonuclease_dom"/>
</dbReference>
<organism evidence="3 4">
    <name type="scientific">Callosobruchus maculatus</name>
    <name type="common">Southern cowpea weevil</name>
    <name type="synonym">Pulse bruchid</name>
    <dbReference type="NCBI Taxonomy" id="64391"/>
    <lineage>
        <taxon>Eukaryota</taxon>
        <taxon>Metazoa</taxon>
        <taxon>Ecdysozoa</taxon>
        <taxon>Arthropoda</taxon>
        <taxon>Hexapoda</taxon>
        <taxon>Insecta</taxon>
        <taxon>Pterygota</taxon>
        <taxon>Neoptera</taxon>
        <taxon>Endopterygota</taxon>
        <taxon>Coleoptera</taxon>
        <taxon>Polyphaga</taxon>
        <taxon>Cucujiformia</taxon>
        <taxon>Chrysomeloidea</taxon>
        <taxon>Chrysomelidae</taxon>
        <taxon>Bruchinae</taxon>
        <taxon>Bruchini</taxon>
        <taxon>Callosobruchus</taxon>
    </lineage>
</organism>
<keyword evidence="4" id="KW-1185">Reference proteome</keyword>
<protein>
    <recommendedName>
        <fullName evidence="2">DDE-1 domain-containing protein</fullName>
    </recommendedName>
</protein>
<dbReference type="Gene3D" id="3.30.420.10">
    <property type="entry name" value="Ribonuclease H-like superfamily/Ribonuclease H"/>
    <property type="match status" value="1"/>
</dbReference>
<evidence type="ECO:0000313" key="4">
    <source>
        <dbReference type="Proteomes" id="UP000410492"/>
    </source>
</evidence>
<evidence type="ECO:0000313" key="3">
    <source>
        <dbReference type="EMBL" id="VEN54705.1"/>
    </source>
</evidence>
<sequence length="653" mass="72874">MPNKYVRKTDRGRSSAEIYELACEEVTSRGQSLRNAASAYNLNYMSLQRYIKKKKLYQANLTDKPPSVGYASQTIFTRGEENILCDYLLVCAASNYGLTTKETRRLAYMLAKKYHKKFPASWEQNKMAGEVWLKLFMERHSNLSLRLPQATSIARATSFNKTNVALFFQNYTGVLDRYELEAKDIWNVDESGITTVQKPDRVIARRGEKQVSGMTSAERGTLVTLALAGNAIGNYIPPMFIFPRKRFQDHFIRDGPTGSVGTANGSGWMHVDDFHFFLQHFVNHVRPSKEKKTLLLLDNHSSHLALKNIEFCREHGIILLTFPPHCTQKLQPMDRAIFGPLKKAINTACDNWMRTNAGKVMSIYDIPSITKTAFNVAITAKNISAGFAATGTWPVNTDIFGEADFLPSQVTDRIQHNPDPDQVFSAAKVSEEKNAGSPNTSVNVGENEDIAIVEYSKPTVATPNKTVDVPVNGDVAVDEQITPAASPSVLNKHAKEPPDNEPVASTSTGRSPLATTPSVFSPEVLRPLPKAPPRKGNQQNRRKIKSAVLTDTPVKDEIAAIEAGRKVKSVKKRIFNEEKSKKGKAKKLNKKNNKIDQEEEEDENECFCLCCLEPFSNSKSNEEWVQCIECKGWSHEACTGGELIYVCHNCLSD</sequence>
<evidence type="ECO:0000256" key="1">
    <source>
        <dbReference type="SAM" id="MobiDB-lite"/>
    </source>
</evidence>
<dbReference type="PANTHER" id="PTHR19303">
    <property type="entry name" value="TRANSPOSON"/>
    <property type="match status" value="1"/>
</dbReference>
<dbReference type="PANTHER" id="PTHR19303:SF71">
    <property type="entry name" value="ZINC FINGER PHD-TYPE DOMAIN-CONTAINING PROTEIN"/>
    <property type="match status" value="1"/>
</dbReference>
<dbReference type="EMBL" id="CAACVG010009994">
    <property type="protein sequence ID" value="VEN54705.1"/>
    <property type="molecule type" value="Genomic_DNA"/>
</dbReference>
<accession>A0A653D429</accession>
<dbReference type="GO" id="GO:0005634">
    <property type="term" value="C:nucleus"/>
    <property type="evidence" value="ECO:0007669"/>
    <property type="project" value="TreeGrafter"/>
</dbReference>
<dbReference type="InterPro" id="IPR050863">
    <property type="entry name" value="CenT-Element_Derived"/>
</dbReference>